<dbReference type="InterPro" id="IPR051734">
    <property type="entry name" value="VapB_TA_antitoxins"/>
</dbReference>
<feature type="domain" description="SpoVT-AbrB" evidence="3">
    <location>
        <begin position="4"/>
        <end position="45"/>
    </location>
</feature>
<dbReference type="InterPro" id="IPR037914">
    <property type="entry name" value="SpoVT-AbrB_sf"/>
</dbReference>
<gene>
    <name evidence="4" type="ORF">ABC99_04260</name>
</gene>
<comment type="caution">
    <text evidence="4">The sequence shown here is derived from an EMBL/GenBank/DDBJ whole genome shotgun (WGS) entry which is preliminary data.</text>
</comment>
<dbReference type="InterPro" id="IPR047976">
    <property type="entry name" value="Anti_VapB2-like"/>
</dbReference>
<dbReference type="AlphaFoldDB" id="A0A5U3R4J9"/>
<dbReference type="PANTHER" id="PTHR37550">
    <property type="entry name" value="ANTITOXIN VAPB1"/>
    <property type="match status" value="1"/>
</dbReference>
<accession>A0A5U3R4J9</accession>
<dbReference type="InterPro" id="IPR007159">
    <property type="entry name" value="SpoVT-AbrB_dom"/>
</dbReference>
<sequence>MRTVSIFKNGNNRAIRLPRDLDFEGVSELEIVREGDSIILRPVRPTWGSFAQLEKADPDFMAERGDVVSDEGRVNL</sequence>
<dbReference type="NCBIfam" id="NF040493">
    <property type="entry name" value="TA_anti_VapB"/>
    <property type="match status" value="1"/>
</dbReference>
<dbReference type="PANTHER" id="PTHR37550:SF1">
    <property type="entry name" value="SSL1300 PROTEIN"/>
    <property type="match status" value="1"/>
</dbReference>
<proteinExistence type="inferred from homology"/>
<dbReference type="EMBL" id="AAGMPN010000008">
    <property type="protein sequence ID" value="EBP6408371.1"/>
    <property type="molecule type" value="Genomic_DNA"/>
</dbReference>
<dbReference type="Pfam" id="PF04014">
    <property type="entry name" value="MazE_antitoxin"/>
    <property type="match status" value="1"/>
</dbReference>
<dbReference type="PROSITE" id="PS51740">
    <property type="entry name" value="SPOVT_ABRB"/>
    <property type="match status" value="1"/>
</dbReference>
<evidence type="ECO:0000256" key="1">
    <source>
        <dbReference type="ARBA" id="ARBA00007924"/>
    </source>
</evidence>
<organism evidence="4">
    <name type="scientific">Salmonella enterica</name>
    <name type="common">Salmonella choleraesuis</name>
    <dbReference type="NCBI Taxonomy" id="28901"/>
    <lineage>
        <taxon>Bacteria</taxon>
        <taxon>Pseudomonadati</taxon>
        <taxon>Pseudomonadota</taxon>
        <taxon>Gammaproteobacteria</taxon>
        <taxon>Enterobacterales</taxon>
        <taxon>Enterobacteriaceae</taxon>
        <taxon>Salmonella</taxon>
    </lineage>
</organism>
<dbReference type="SMART" id="SM00966">
    <property type="entry name" value="SpoVT_AbrB"/>
    <property type="match status" value="1"/>
</dbReference>
<evidence type="ECO:0000256" key="2">
    <source>
        <dbReference type="PROSITE-ProRule" id="PRU01076"/>
    </source>
</evidence>
<evidence type="ECO:0000259" key="3">
    <source>
        <dbReference type="PROSITE" id="PS51740"/>
    </source>
</evidence>
<reference evidence="4" key="1">
    <citation type="submission" date="2018-07" db="EMBL/GenBank/DDBJ databases">
        <authorList>
            <consortium name="GenomeTrakr network: Whole genome sequencing for foodborne pathogen traceback"/>
        </authorList>
    </citation>
    <scope>NUCLEOTIDE SEQUENCE</scope>
    <source>
        <strain evidence="4">TX-883888.SUB.3</strain>
    </source>
</reference>
<protein>
    <submittedName>
        <fullName evidence="4">AbrB/MazE/SpoVT family DNA-binding domain-containing protein</fullName>
    </submittedName>
</protein>
<dbReference type="SUPFAM" id="SSF89447">
    <property type="entry name" value="AbrB/MazE/MraZ-like"/>
    <property type="match status" value="1"/>
</dbReference>
<evidence type="ECO:0000313" key="4">
    <source>
        <dbReference type="EMBL" id="EBP6408371.1"/>
    </source>
</evidence>
<name>A0A5U3R4J9_SALER</name>
<dbReference type="GO" id="GO:0003677">
    <property type="term" value="F:DNA binding"/>
    <property type="evidence" value="ECO:0007669"/>
    <property type="project" value="UniProtKB-UniRule"/>
</dbReference>
<comment type="similarity">
    <text evidence="1">Belongs to the VapB family.</text>
</comment>
<keyword evidence="2 4" id="KW-0238">DNA-binding</keyword>
<dbReference type="Gene3D" id="2.10.260.10">
    <property type="match status" value="1"/>
</dbReference>